<protein>
    <recommendedName>
        <fullName evidence="5">Protein STU1</fullName>
    </recommendedName>
</protein>
<reference evidence="3" key="1">
    <citation type="submission" date="2018-05" db="EMBL/GenBank/DDBJ databases">
        <title>Draft genome of Mucuna pruriens seed.</title>
        <authorList>
            <person name="Nnadi N.E."/>
            <person name="Vos R."/>
            <person name="Hasami M.H."/>
            <person name="Devisetty U.K."/>
            <person name="Aguiy J.C."/>
        </authorList>
    </citation>
    <scope>NUCLEOTIDE SEQUENCE [LARGE SCALE GENOMIC DNA]</scope>
    <source>
        <strain evidence="3">JCA_2017</strain>
    </source>
</reference>
<evidence type="ECO:0000313" key="3">
    <source>
        <dbReference type="EMBL" id="RDY09501.1"/>
    </source>
</evidence>
<dbReference type="PANTHER" id="PTHR34364">
    <property type="entry name" value="WAS/WASL-INTERACTING FAMILY PROTEIN"/>
    <property type="match status" value="1"/>
</dbReference>
<feature type="transmembrane region" description="Helical" evidence="2">
    <location>
        <begin position="63"/>
        <end position="81"/>
    </location>
</feature>
<accession>A0A371I379</accession>
<dbReference type="STRING" id="157652.A0A371I379"/>
<dbReference type="PANTHER" id="PTHR34364:SF1">
    <property type="entry name" value="WAS_WASL-INTERACTING FAMILY PROTEIN"/>
    <property type="match status" value="1"/>
</dbReference>
<evidence type="ECO:0000256" key="2">
    <source>
        <dbReference type="SAM" id="Phobius"/>
    </source>
</evidence>
<dbReference type="OrthoDB" id="1907935at2759"/>
<feature type="region of interest" description="Disordered" evidence="1">
    <location>
        <begin position="1"/>
        <end position="56"/>
    </location>
</feature>
<evidence type="ECO:0000313" key="4">
    <source>
        <dbReference type="Proteomes" id="UP000257109"/>
    </source>
</evidence>
<evidence type="ECO:0000256" key="1">
    <source>
        <dbReference type="SAM" id="MobiDB-lite"/>
    </source>
</evidence>
<proteinExistence type="predicted"/>
<feature type="compositionally biased region" description="Pro residues" evidence="1">
    <location>
        <begin position="45"/>
        <end position="54"/>
    </location>
</feature>
<comment type="caution">
    <text evidence="3">The sequence shown here is derived from an EMBL/GenBank/DDBJ whole genome shotgun (WGS) entry which is preliminary data.</text>
</comment>
<keyword evidence="4" id="KW-1185">Reference proteome</keyword>
<dbReference type="AlphaFoldDB" id="A0A371I379"/>
<keyword evidence="2" id="KW-0472">Membrane</keyword>
<name>A0A371I379_MUCPR</name>
<keyword evidence="2" id="KW-1133">Transmembrane helix</keyword>
<keyword evidence="2" id="KW-0812">Transmembrane</keyword>
<evidence type="ECO:0008006" key="5">
    <source>
        <dbReference type="Google" id="ProtNLM"/>
    </source>
</evidence>
<gene>
    <name evidence="3" type="ORF">CR513_06121</name>
</gene>
<sequence length="212" mass="23912">MSEEGPPKLYTNKPRKAQLKQFRGQHKSNEFSSPAGMGTNGHAAAPPPPPPPPKESFARRYKFVWPILLAVNLGVGAYLFMGSKKKDTGEEEQDATPVSTKDSTAHVVETTVSSPPIANPVIKRDPIPENQQRELLKWILEEKRKIKPKDAGEKHKIDEEKALLKKLIRSKSIPTRFELEPQHMPSAEAGEQFCLEQRRIISVAKMILKYER</sequence>
<feature type="compositionally biased region" description="Basic residues" evidence="1">
    <location>
        <begin position="13"/>
        <end position="26"/>
    </location>
</feature>
<organism evidence="3 4">
    <name type="scientific">Mucuna pruriens</name>
    <name type="common">Velvet bean</name>
    <name type="synonym">Dolichos pruriens</name>
    <dbReference type="NCBI Taxonomy" id="157652"/>
    <lineage>
        <taxon>Eukaryota</taxon>
        <taxon>Viridiplantae</taxon>
        <taxon>Streptophyta</taxon>
        <taxon>Embryophyta</taxon>
        <taxon>Tracheophyta</taxon>
        <taxon>Spermatophyta</taxon>
        <taxon>Magnoliopsida</taxon>
        <taxon>eudicotyledons</taxon>
        <taxon>Gunneridae</taxon>
        <taxon>Pentapetalae</taxon>
        <taxon>rosids</taxon>
        <taxon>fabids</taxon>
        <taxon>Fabales</taxon>
        <taxon>Fabaceae</taxon>
        <taxon>Papilionoideae</taxon>
        <taxon>50 kb inversion clade</taxon>
        <taxon>NPAAA clade</taxon>
        <taxon>indigoferoid/millettioid clade</taxon>
        <taxon>Phaseoleae</taxon>
        <taxon>Mucuna</taxon>
    </lineage>
</organism>
<dbReference type="EMBL" id="QJKJ01001038">
    <property type="protein sequence ID" value="RDY09501.1"/>
    <property type="molecule type" value="Genomic_DNA"/>
</dbReference>
<dbReference type="Proteomes" id="UP000257109">
    <property type="component" value="Unassembled WGS sequence"/>
</dbReference>